<gene>
    <name evidence="2" type="ORF">EKPJFOCH_4182</name>
</gene>
<evidence type="ECO:0000313" key="2">
    <source>
        <dbReference type="EMBL" id="GJE57664.1"/>
    </source>
</evidence>
<keyword evidence="1" id="KW-0472">Membrane</keyword>
<keyword evidence="3" id="KW-1185">Reference proteome</keyword>
<reference evidence="2" key="2">
    <citation type="submission" date="2021-08" db="EMBL/GenBank/DDBJ databases">
        <authorList>
            <person name="Tani A."/>
            <person name="Ola A."/>
            <person name="Ogura Y."/>
            <person name="Katsura K."/>
            <person name="Hayashi T."/>
        </authorList>
    </citation>
    <scope>NUCLEOTIDE SEQUENCE</scope>
    <source>
        <strain evidence="2">DSM 23674</strain>
    </source>
</reference>
<evidence type="ECO:0000313" key="3">
    <source>
        <dbReference type="Proteomes" id="UP001055101"/>
    </source>
</evidence>
<reference evidence="2" key="1">
    <citation type="journal article" date="2021" name="Front. Microbiol.">
        <title>Comprehensive Comparative Genomics and Phenotyping of Methylobacterium Species.</title>
        <authorList>
            <person name="Alessa O."/>
            <person name="Ogura Y."/>
            <person name="Fujitani Y."/>
            <person name="Takami H."/>
            <person name="Hayashi T."/>
            <person name="Sahin N."/>
            <person name="Tani A."/>
        </authorList>
    </citation>
    <scope>NUCLEOTIDE SEQUENCE</scope>
    <source>
        <strain evidence="2">DSM 23674</strain>
    </source>
</reference>
<dbReference type="Proteomes" id="UP001055101">
    <property type="component" value="Unassembled WGS sequence"/>
</dbReference>
<dbReference type="RefSeq" id="WP_238232812.1">
    <property type="nucleotide sequence ID" value="NZ_BPRA01000025.1"/>
</dbReference>
<feature type="transmembrane region" description="Helical" evidence="1">
    <location>
        <begin position="40"/>
        <end position="60"/>
    </location>
</feature>
<organism evidence="2 3">
    <name type="scientific">Methylobacterium thuringiense</name>
    <dbReference type="NCBI Taxonomy" id="1003091"/>
    <lineage>
        <taxon>Bacteria</taxon>
        <taxon>Pseudomonadati</taxon>
        <taxon>Pseudomonadota</taxon>
        <taxon>Alphaproteobacteria</taxon>
        <taxon>Hyphomicrobiales</taxon>
        <taxon>Methylobacteriaceae</taxon>
        <taxon>Methylobacterium</taxon>
    </lineage>
</organism>
<protein>
    <submittedName>
        <fullName evidence="2">Uncharacterized protein</fullName>
    </submittedName>
</protein>
<name>A0ABQ4TTC4_9HYPH</name>
<keyword evidence="1" id="KW-1133">Transmembrane helix</keyword>
<keyword evidence="1" id="KW-0812">Transmembrane</keyword>
<sequence length="85" mass="9584">MLRWILEELVLFALPFLAFAGVLVLLRRNPLQAEHWEAQWVRLVLAGIFVVVASLLMTGLTATRHPDGYVPPHIENGRLVPGVFQ</sequence>
<feature type="transmembrane region" description="Helical" evidence="1">
    <location>
        <begin position="9"/>
        <end position="28"/>
    </location>
</feature>
<comment type="caution">
    <text evidence="2">The sequence shown here is derived from an EMBL/GenBank/DDBJ whole genome shotgun (WGS) entry which is preliminary data.</text>
</comment>
<dbReference type="EMBL" id="BPRA01000025">
    <property type="protein sequence ID" value="GJE57664.1"/>
    <property type="molecule type" value="Genomic_DNA"/>
</dbReference>
<evidence type="ECO:0000256" key="1">
    <source>
        <dbReference type="SAM" id="Phobius"/>
    </source>
</evidence>
<dbReference type="Pfam" id="PF19606">
    <property type="entry name" value="DUF6111"/>
    <property type="match status" value="1"/>
</dbReference>
<accession>A0ABQ4TTC4</accession>
<proteinExistence type="predicted"/>
<dbReference type="InterPro" id="IPR046093">
    <property type="entry name" value="DUF6111"/>
</dbReference>